<dbReference type="InterPro" id="IPR012948">
    <property type="entry name" value="AARP2CN"/>
</dbReference>
<protein>
    <recommendedName>
        <fullName evidence="6">Bms1-type G domain-containing protein</fullName>
    </recommendedName>
</protein>
<evidence type="ECO:0000256" key="5">
    <source>
        <dbReference type="SAM" id="MobiDB-lite"/>
    </source>
</evidence>
<comment type="similarity">
    <text evidence="4">Belongs to the TRAFAC class translation factor GTPase superfamily. Bms1-like GTPase family. TSR1 subfamily.</text>
</comment>
<dbReference type="InterPro" id="IPR039761">
    <property type="entry name" value="Bms1/Tsr1"/>
</dbReference>
<sequence length="761" mass="84957">MSLPFRIKGGDIGGAKTMAPIVHHHRSTTKADHKPFKTRFASKGALKDAAKGKIASGSEERGKRRTPYQQTMSKLARKNQAKQLRNNHKERQEDESRIFHGIGGAPKHVAVVPLAPDVDIEATIKALTHGCGSVESQSNGTTHLTVERFRRNLLFLPAKFDVVNAMDVCKLADWVLFVVRPDQLYDEGVDMLLKSIEGQGITNFAAVVQNLNGSVPAQKRSRHLMELKMDLGHYLPSIDKLSSLDSESDCSNLIRTLCTASTKGIKWRDERSWMLVDGYDWRPSADGKNMDAVIRGIVRGKPLNPDRLVHLSGYGDLRIGSVQQLPSKQLKRKADEMNVEESLAEWGPSEQQDSLEAYAPEEAEMTDAADMENGSEEKKGVLLDDHHYFSDDNSHMPARPKKLPTGTSDYQSAWYLEDVSDSDDDYDMDEQGDVDMDSGAPLRPEDGFVADAATEAAPTEYPESEMHVDADDEEEARQLSEYRSRKKEVEEDLEFPDEIELHPNVSARERLAKYRGLKSLRDSEWNTAEDKAHEPDTFSRLLHIADHKKSTNTAKKEALTGPIPAGSRVEITLLNVSQFDSPPTSLFSLLRHEHKHSAINLSMTLASSATAPVRSKDPLLVQIGHRRLIINPVFSASGNTPNDVHKFMRFLHPGTTATATFVGPVTWGAVPGLVFRHRDGSTPISSSTPPEELELIGSATTLPPSTSRVIAKRVILTGHPFKIHKKLVTIRYMFFNREDVEWFKRCHYGQRGDDRGSSRRR</sequence>
<feature type="compositionally biased region" description="Acidic residues" evidence="5">
    <location>
        <begin position="421"/>
        <end position="436"/>
    </location>
</feature>
<feature type="domain" description="Bms1-type G" evidence="6">
    <location>
        <begin position="105"/>
        <end position="263"/>
    </location>
</feature>
<dbReference type="AlphaFoldDB" id="A0A0N0NHM2"/>
<dbReference type="OrthoDB" id="119302at2759"/>
<feature type="region of interest" description="Disordered" evidence="5">
    <location>
        <begin position="334"/>
        <end position="353"/>
    </location>
</feature>
<name>A0A0N0NHM2_9EURO</name>
<dbReference type="Pfam" id="PF22298">
    <property type="entry name" value="Tsr1_G-like"/>
    <property type="match status" value="1"/>
</dbReference>
<dbReference type="EMBL" id="LFJN01000052">
    <property type="protein sequence ID" value="KPI34728.1"/>
    <property type="molecule type" value="Genomic_DNA"/>
</dbReference>
<feature type="region of interest" description="Disordered" evidence="5">
    <location>
        <begin position="387"/>
        <end position="407"/>
    </location>
</feature>
<dbReference type="GeneID" id="28741859"/>
<evidence type="ECO:0000256" key="3">
    <source>
        <dbReference type="ARBA" id="ARBA00023242"/>
    </source>
</evidence>
<dbReference type="GO" id="GO:0005730">
    <property type="term" value="C:nucleolus"/>
    <property type="evidence" value="ECO:0007669"/>
    <property type="project" value="UniProtKB-SubCell"/>
</dbReference>
<dbReference type="SMART" id="SM00785">
    <property type="entry name" value="AARP2CN"/>
    <property type="match status" value="1"/>
</dbReference>
<dbReference type="GO" id="GO:0003924">
    <property type="term" value="F:GTPase activity"/>
    <property type="evidence" value="ECO:0007669"/>
    <property type="project" value="TreeGrafter"/>
</dbReference>
<dbReference type="VEuPathDB" id="FungiDB:AB675_9446"/>
<dbReference type="STRING" id="1664694.A0A0N0NHM2"/>
<evidence type="ECO:0000313" key="7">
    <source>
        <dbReference type="EMBL" id="KPI34728.1"/>
    </source>
</evidence>
<comment type="subcellular location">
    <subcellularLocation>
        <location evidence="1">Nucleus</location>
        <location evidence="1">Nucleolus</location>
    </subcellularLocation>
</comment>
<dbReference type="GO" id="GO:0034511">
    <property type="term" value="F:U3 snoRNA binding"/>
    <property type="evidence" value="ECO:0007669"/>
    <property type="project" value="TreeGrafter"/>
</dbReference>
<evidence type="ECO:0000259" key="6">
    <source>
        <dbReference type="PROSITE" id="PS51714"/>
    </source>
</evidence>
<feature type="region of interest" description="Disordered" evidence="5">
    <location>
        <begin position="41"/>
        <end position="70"/>
    </location>
</feature>
<dbReference type="GO" id="GO:0000479">
    <property type="term" value="P:endonucleolytic cleavage of tricistronic rRNA transcript (SSU-rRNA, 5.8S rRNA, LSU-rRNA)"/>
    <property type="evidence" value="ECO:0007669"/>
    <property type="project" value="TreeGrafter"/>
</dbReference>
<dbReference type="Pfam" id="PF08142">
    <property type="entry name" value="AARP2CN"/>
    <property type="match status" value="1"/>
</dbReference>
<keyword evidence="2" id="KW-0690">Ribosome biogenesis</keyword>
<dbReference type="Proteomes" id="UP000038010">
    <property type="component" value="Unassembled WGS sequence"/>
</dbReference>
<dbReference type="PANTHER" id="PTHR12858">
    <property type="entry name" value="RIBOSOME BIOGENESIS PROTEIN"/>
    <property type="match status" value="1"/>
</dbReference>
<evidence type="ECO:0000313" key="8">
    <source>
        <dbReference type="Proteomes" id="UP000038010"/>
    </source>
</evidence>
<dbReference type="GO" id="GO:0005525">
    <property type="term" value="F:GTP binding"/>
    <property type="evidence" value="ECO:0007669"/>
    <property type="project" value="TreeGrafter"/>
</dbReference>
<dbReference type="GO" id="GO:0000462">
    <property type="term" value="P:maturation of SSU-rRNA from tricistronic rRNA transcript (SSU-rRNA, 5.8S rRNA, LSU-rRNA)"/>
    <property type="evidence" value="ECO:0007669"/>
    <property type="project" value="TreeGrafter"/>
</dbReference>
<dbReference type="PANTHER" id="PTHR12858:SF1">
    <property type="entry name" value="PRE-RRNA-PROCESSING PROTEIN TSR1 HOMOLOG"/>
    <property type="match status" value="1"/>
</dbReference>
<evidence type="ECO:0000256" key="2">
    <source>
        <dbReference type="ARBA" id="ARBA00022517"/>
    </source>
</evidence>
<dbReference type="Pfam" id="PF04950">
    <property type="entry name" value="RIBIOP_C"/>
    <property type="match status" value="1"/>
</dbReference>
<proteinExistence type="inferred from homology"/>
<dbReference type="PROSITE" id="PS51714">
    <property type="entry name" value="G_BMS1"/>
    <property type="match status" value="1"/>
</dbReference>
<reference evidence="7 8" key="1">
    <citation type="submission" date="2015-06" db="EMBL/GenBank/DDBJ databases">
        <title>Draft genome of the ant-associated black yeast Phialophora attae CBS 131958.</title>
        <authorList>
            <person name="Moreno L.F."/>
            <person name="Stielow B.J."/>
            <person name="de Hoog S."/>
            <person name="Vicente V.A."/>
            <person name="Weiss V.A."/>
            <person name="de Vries M."/>
            <person name="Cruz L.M."/>
            <person name="Souza E.M."/>
        </authorList>
    </citation>
    <scope>NUCLEOTIDE SEQUENCE [LARGE SCALE GENOMIC DNA]</scope>
    <source>
        <strain evidence="7 8">CBS 131958</strain>
    </source>
</reference>
<keyword evidence="8" id="KW-1185">Reference proteome</keyword>
<dbReference type="RefSeq" id="XP_017994691.1">
    <property type="nucleotide sequence ID" value="XM_018149979.1"/>
</dbReference>
<comment type="caution">
    <text evidence="7">The sequence shown here is derived from an EMBL/GenBank/DDBJ whole genome shotgun (WGS) entry which is preliminary data.</text>
</comment>
<gene>
    <name evidence="7" type="ORF">AB675_9446</name>
</gene>
<dbReference type="InterPro" id="IPR007034">
    <property type="entry name" value="BMS1_TSR1_C"/>
</dbReference>
<evidence type="ECO:0000256" key="1">
    <source>
        <dbReference type="ARBA" id="ARBA00004604"/>
    </source>
</evidence>
<organism evidence="7 8">
    <name type="scientific">Cyphellophora attinorum</name>
    <dbReference type="NCBI Taxonomy" id="1664694"/>
    <lineage>
        <taxon>Eukaryota</taxon>
        <taxon>Fungi</taxon>
        <taxon>Dikarya</taxon>
        <taxon>Ascomycota</taxon>
        <taxon>Pezizomycotina</taxon>
        <taxon>Eurotiomycetes</taxon>
        <taxon>Chaetothyriomycetidae</taxon>
        <taxon>Chaetothyriales</taxon>
        <taxon>Cyphellophoraceae</taxon>
        <taxon>Cyphellophora</taxon>
    </lineage>
</organism>
<feature type="region of interest" description="Disordered" evidence="5">
    <location>
        <begin position="421"/>
        <end position="441"/>
    </location>
</feature>
<dbReference type="InterPro" id="IPR030387">
    <property type="entry name" value="G_Bms1/Tsr1_dom"/>
</dbReference>
<evidence type="ECO:0000256" key="4">
    <source>
        <dbReference type="ARBA" id="ARBA00038288"/>
    </source>
</evidence>
<dbReference type="GO" id="GO:0030688">
    <property type="term" value="C:preribosome, small subunit precursor"/>
    <property type="evidence" value="ECO:0007669"/>
    <property type="project" value="TreeGrafter"/>
</dbReference>
<accession>A0A0N0NHM2</accession>
<dbReference type="SMART" id="SM01362">
    <property type="entry name" value="DUF663"/>
    <property type="match status" value="1"/>
</dbReference>
<keyword evidence="3" id="KW-0539">Nucleus</keyword>